<keyword evidence="1" id="KW-1133">Transmembrane helix</keyword>
<evidence type="ECO:0000313" key="2">
    <source>
        <dbReference type="EMBL" id="ABJ55745.1"/>
    </source>
</evidence>
<keyword evidence="1" id="KW-0812">Transmembrane</keyword>
<name>Q00A33_CLODI</name>
<accession>Q00A33</accession>
<evidence type="ECO:0000256" key="1">
    <source>
        <dbReference type="SAM" id="Phobius"/>
    </source>
</evidence>
<dbReference type="AlphaFoldDB" id="Q00A33"/>
<gene>
    <name evidence="2" type="primary">tcdC</name>
</gene>
<sequence>MFSKKNEGNEFSNERKGSSKKIIKFFKSTKGIALLAFILVCFLAIYPHQLVLKTMRRSFLIKHQL</sequence>
<protein>
    <submittedName>
        <fullName evidence="2">Variant TcdC</fullName>
    </submittedName>
</protein>
<keyword evidence="1" id="KW-0472">Membrane</keyword>
<dbReference type="EMBL" id="DQ861417">
    <property type="protein sequence ID" value="ABJ55745.1"/>
    <property type="molecule type" value="Genomic_DNA"/>
</dbReference>
<proteinExistence type="predicted"/>
<feature type="transmembrane region" description="Helical" evidence="1">
    <location>
        <begin position="32"/>
        <end position="52"/>
    </location>
</feature>
<reference evidence="2" key="1">
    <citation type="journal article" date="2007" name="J. Clin. Microbiol.">
        <title>tcdC genotypes associated with severe TcdC truncation in an epidemic clone and other strains of Clostridium difficile.</title>
        <authorList>
            <person name="Curry S.R."/>
            <person name="Marsh J.W."/>
            <person name="Muto C.A."/>
            <person name="O'Leary M.M."/>
            <person name="Pasculle A.W."/>
            <person name="Harrison L.H."/>
        </authorList>
    </citation>
    <scope>NUCLEOTIDE SEQUENCE</scope>
    <source>
        <strain evidence="2">CD00243</strain>
    </source>
</reference>
<organism evidence="2">
    <name type="scientific">Clostridioides difficile</name>
    <name type="common">Peptoclostridium difficile</name>
    <dbReference type="NCBI Taxonomy" id="1496"/>
    <lineage>
        <taxon>Bacteria</taxon>
        <taxon>Bacillati</taxon>
        <taxon>Bacillota</taxon>
        <taxon>Clostridia</taxon>
        <taxon>Peptostreptococcales</taxon>
        <taxon>Peptostreptococcaceae</taxon>
        <taxon>Clostridioides</taxon>
    </lineage>
</organism>